<keyword evidence="2" id="KW-1185">Reference proteome</keyword>
<dbReference type="EMBL" id="CM056743">
    <property type="protein sequence ID" value="KAJ8673190.1"/>
    <property type="molecule type" value="Genomic_DNA"/>
</dbReference>
<reference evidence="1" key="1">
    <citation type="submission" date="2023-04" db="EMBL/GenBank/DDBJ databases">
        <title>A chromosome-level genome assembly of the parasitoid wasp Eretmocerus hayati.</title>
        <authorList>
            <person name="Zhong Y."/>
            <person name="Liu S."/>
            <person name="Liu Y."/>
        </authorList>
    </citation>
    <scope>NUCLEOTIDE SEQUENCE</scope>
    <source>
        <strain evidence="1">ZJU_SS_LIU_2023</strain>
    </source>
</reference>
<organism evidence="1 2">
    <name type="scientific">Eretmocerus hayati</name>
    <dbReference type="NCBI Taxonomy" id="131215"/>
    <lineage>
        <taxon>Eukaryota</taxon>
        <taxon>Metazoa</taxon>
        <taxon>Ecdysozoa</taxon>
        <taxon>Arthropoda</taxon>
        <taxon>Hexapoda</taxon>
        <taxon>Insecta</taxon>
        <taxon>Pterygota</taxon>
        <taxon>Neoptera</taxon>
        <taxon>Endopterygota</taxon>
        <taxon>Hymenoptera</taxon>
        <taxon>Apocrita</taxon>
        <taxon>Proctotrupomorpha</taxon>
        <taxon>Chalcidoidea</taxon>
        <taxon>Aphelinidae</taxon>
        <taxon>Aphelininae</taxon>
        <taxon>Eretmocerus</taxon>
    </lineage>
</organism>
<name>A0ACC2NPS0_9HYME</name>
<evidence type="ECO:0000313" key="1">
    <source>
        <dbReference type="EMBL" id="KAJ8673190.1"/>
    </source>
</evidence>
<evidence type="ECO:0000313" key="2">
    <source>
        <dbReference type="Proteomes" id="UP001239111"/>
    </source>
</evidence>
<gene>
    <name evidence="1" type="ORF">QAD02_004452</name>
</gene>
<sequence>MKRTRKISRASRNAPHPYASSRYPGVTEKFAENDKLLPGDQEFCREDVCTLPGCQKYLEEQGCDQCGLQPGSCECALNLVTRKEVCDSRCTSTSPCYPSSPCASLQSESCVTDCGYDSDNSHRHSSFSADYGYESSNGLPHSPIGVNIFAASASLNAALQRDLDAVNALLLSYRDSVLRSGNGLGPLYFAIKSGHLSMVKLLVVRHGCDVNEDVHNFEKKARCKHLHLAVARNNIQMVQTLLECGADPTARDSSGRTSLHLACHLGLTDIVRMLLEYGAQLDLLDSKGLTAAYLAVWFGHLAAYRLLVQRNSDPNECGPDGTSLLQVSIKHHHLDMTRMLLVLGSHVNSCSNSGATPLHTAILAGNWTAVEWLLSLGAEHGTHLERGKAPLHLAVEAEALVCVKILLRHKADPNVVDDEGNTPLLMAVRLGCEDMVKELLKYGADPSLLDATGSNALHVAASKGFTHLLGILLERGMDLNAVDGLGRTALHIATANELGNFNANYKGSFAVHLLSYGADANLRLPHNGETALHVASRRGLINIVTSLLKFGADVDAVSKSGHTALGLAIRYQHPPCVECLLGFGADCNLQGVGAWAFDNPVCHDSIRLIAEVYIKMNAANIPVESSLLRRAESLVDPKLRQVAEDEVASMRSTSLTNDLRVLDVLRAPKRALSSMIQLREVELFFRSTEQANRFPEYRGLLFGQWLRGYKFTTWYQQASDALVTIARGGMDLLAVDMVLGHLDADEVRNLALAIIPK</sequence>
<protein>
    <submittedName>
        <fullName evidence="1">Uncharacterized protein</fullName>
    </submittedName>
</protein>
<proteinExistence type="predicted"/>
<dbReference type="Proteomes" id="UP001239111">
    <property type="component" value="Chromosome 3"/>
</dbReference>
<comment type="caution">
    <text evidence="1">The sequence shown here is derived from an EMBL/GenBank/DDBJ whole genome shotgun (WGS) entry which is preliminary data.</text>
</comment>
<accession>A0ACC2NPS0</accession>